<reference evidence="1" key="3">
    <citation type="submission" date="2021-10" db="EMBL/GenBank/DDBJ databases">
        <title>Collection of gut derived symbiotic bacterial strains cultured from healthy donors.</title>
        <authorList>
            <person name="Lin H."/>
            <person name="Littmann E."/>
            <person name="Kohout C."/>
            <person name="Pamer E.G."/>
        </authorList>
    </citation>
    <scope>NUCLEOTIDE SEQUENCE</scope>
    <source>
        <strain evidence="1">DFI.9.42</strain>
    </source>
</reference>
<proteinExistence type="predicted"/>
<dbReference type="InterPro" id="IPR049929">
    <property type="entry name" value="TenpN-like"/>
</dbReference>
<protein>
    <recommendedName>
        <fullName evidence="4">Type III toxin-antitoxin system ToxN/AbiQ family toxin</fullName>
    </recommendedName>
</protein>
<sequence length="157" mass="18566">MEPILCYIRESYFKEQKDLKKVLDPGDTSKQSKRTHLCIKVEIDSNQYYIPLRNNLGDAVRKFGRIGHSVPSAKRKNAGLDYRYALIINDSQYIELQTELKIPNSQYRCIRNDMDIITKEFETYLRGYVKAVKKKRNEKEPLYRESSLINFIDCFDI</sequence>
<dbReference type="EMBL" id="VSTG01000016">
    <property type="protein sequence ID" value="TYL56787.1"/>
    <property type="molecule type" value="Genomic_DNA"/>
</dbReference>
<reference evidence="2 3" key="1">
    <citation type="submission" date="2019-08" db="EMBL/GenBank/DDBJ databases">
        <authorList>
            <person name="Duncan S."/>
            <person name="Walker A."/>
        </authorList>
    </citation>
    <scope>NUCLEOTIDE SEQUENCE [LARGE SCALE GENOMIC DNA]</scope>
    <source>
        <strain evidence="2 3">L2-21</strain>
    </source>
</reference>
<dbReference type="AlphaFoldDB" id="A0A5S4VGX0"/>
<accession>A0A5S4VGX0</accession>
<name>A0A5S4VGX0_9FIRM</name>
<dbReference type="RefSeq" id="WP_148885447.1">
    <property type="nucleotide sequence ID" value="NZ_JADNGW010000016.1"/>
</dbReference>
<reference evidence="2 3" key="2">
    <citation type="submission" date="2019-09" db="EMBL/GenBank/DDBJ databases">
        <title>Strain-level analysis of Eubacterium rectale using genomes from metagenomes.</title>
        <authorList>
            <person name="Karcher N."/>
            <person name="Segata N."/>
        </authorList>
    </citation>
    <scope>NUCLEOTIDE SEQUENCE [LARGE SCALE GENOMIC DNA]</scope>
    <source>
        <strain evidence="2 3">L2-21</strain>
    </source>
</reference>
<comment type="caution">
    <text evidence="2">The sequence shown here is derived from an EMBL/GenBank/DDBJ whole genome shotgun (WGS) entry which is preliminary data.</text>
</comment>
<evidence type="ECO:0000313" key="2">
    <source>
        <dbReference type="EMBL" id="TYL56787.1"/>
    </source>
</evidence>
<gene>
    <name evidence="2" type="ORF">FYL37_11520</name>
    <name evidence="1" type="ORF">LIZ56_11300</name>
</gene>
<dbReference type="Proteomes" id="UP000324325">
    <property type="component" value="Unassembled WGS sequence"/>
</dbReference>
<dbReference type="Proteomes" id="UP001197684">
    <property type="component" value="Unassembled WGS sequence"/>
</dbReference>
<evidence type="ECO:0008006" key="4">
    <source>
        <dbReference type="Google" id="ProtNLM"/>
    </source>
</evidence>
<dbReference type="CDD" id="cd17493">
    <property type="entry name" value="toxin_TenpN"/>
    <property type="match status" value="1"/>
</dbReference>
<dbReference type="EMBL" id="JAJCJK010000017">
    <property type="protein sequence ID" value="MCB6938985.1"/>
    <property type="molecule type" value="Genomic_DNA"/>
</dbReference>
<evidence type="ECO:0000313" key="3">
    <source>
        <dbReference type="Proteomes" id="UP000324325"/>
    </source>
</evidence>
<evidence type="ECO:0000313" key="1">
    <source>
        <dbReference type="EMBL" id="MCB6938985.1"/>
    </source>
</evidence>
<organism evidence="2 3">
    <name type="scientific">Agathobacter rectalis</name>
    <dbReference type="NCBI Taxonomy" id="39491"/>
    <lineage>
        <taxon>Bacteria</taxon>
        <taxon>Bacillati</taxon>
        <taxon>Bacillota</taxon>
        <taxon>Clostridia</taxon>
        <taxon>Lachnospirales</taxon>
        <taxon>Lachnospiraceae</taxon>
        <taxon>Agathobacter</taxon>
    </lineage>
</organism>